<feature type="compositionally biased region" description="Basic residues" evidence="2">
    <location>
        <begin position="243"/>
        <end position="255"/>
    </location>
</feature>
<dbReference type="InterPro" id="IPR039970">
    <property type="entry name" value="TF_Grauzone"/>
</dbReference>
<dbReference type="PANTHER" id="PTHR23225:SF2">
    <property type="entry name" value="AT09679P-RELATED"/>
    <property type="match status" value="1"/>
</dbReference>
<dbReference type="GO" id="GO:0008270">
    <property type="term" value="F:zinc ion binding"/>
    <property type="evidence" value="ECO:0007669"/>
    <property type="project" value="UniProtKB-KW"/>
</dbReference>
<gene>
    <name evidence="4" type="ORF">CRHIZ90672A_00000768</name>
</gene>
<evidence type="ECO:0000256" key="1">
    <source>
        <dbReference type="PROSITE-ProRule" id="PRU00042"/>
    </source>
</evidence>
<sequence length="519" mass="58095">MDFNSPYGILDGENGYSHADPDYQPLDLSALDPTLGEDGSLASYEQATIQRFLGEDDSRRLWEMNSTHWPETPSMGVISYPATPTLEPNDRSSTPDSLRLPSLPPNNSRPVTRGDLQRYGESQRPLTPLDSALLTSAPGAFSDEEHSTPRAALMGLSITEDTREAVGNTIHVQMPNLFPSSRLSLGPNANNPFPLREQNLPAKPVETIEPVSLMSPPMQPHSLPNPSFTRPLLAISGSSKPKNTGKNKKKNKKQPPKTFGRNRVLKPSQESTVKDRLKANTASNMSNSKFTAPISRQGDFSCKHCDFSCQDNNTLRKHNKLDHAGPFSCIFEFAGCNDKFSAKNEWKRHVLRGHVVSKVNVCSYGGCAGDNDKPSNTKYIDVQGKQFNRKDLYDCHMNRVHTYPTTENQTREEYECMLKALLRRSWHIRCQTPTYMECPSPGCNLSFEGDDAWDQRMEHTARHMEKAAAGEADDIVIGGDNDHTLIDWASLPENGVIKRVDDEWEVCFISHNRKTQSKY</sequence>
<keyword evidence="1" id="KW-0479">Metal-binding</keyword>
<accession>A0A9N9VI45</accession>
<dbReference type="EMBL" id="CABFNQ020000694">
    <property type="protein sequence ID" value="CAH0024350.1"/>
    <property type="molecule type" value="Genomic_DNA"/>
</dbReference>
<evidence type="ECO:0000256" key="2">
    <source>
        <dbReference type="SAM" id="MobiDB-lite"/>
    </source>
</evidence>
<dbReference type="OrthoDB" id="5388486at2759"/>
<organism evidence="4 5">
    <name type="scientific">Clonostachys rhizophaga</name>
    <dbReference type="NCBI Taxonomy" id="160324"/>
    <lineage>
        <taxon>Eukaryota</taxon>
        <taxon>Fungi</taxon>
        <taxon>Dikarya</taxon>
        <taxon>Ascomycota</taxon>
        <taxon>Pezizomycotina</taxon>
        <taxon>Sordariomycetes</taxon>
        <taxon>Hypocreomycetidae</taxon>
        <taxon>Hypocreales</taxon>
        <taxon>Bionectriaceae</taxon>
        <taxon>Clonostachys</taxon>
    </lineage>
</organism>
<dbReference type="SMART" id="SM00355">
    <property type="entry name" value="ZnF_C2H2"/>
    <property type="match status" value="3"/>
</dbReference>
<evidence type="ECO:0000313" key="5">
    <source>
        <dbReference type="Proteomes" id="UP000696573"/>
    </source>
</evidence>
<name>A0A9N9VI45_9HYPO</name>
<protein>
    <recommendedName>
        <fullName evidence="3">C2H2-type domain-containing protein</fullName>
    </recommendedName>
</protein>
<reference evidence="4" key="1">
    <citation type="submission" date="2021-10" db="EMBL/GenBank/DDBJ databases">
        <authorList>
            <person name="Piombo E."/>
        </authorList>
    </citation>
    <scope>NUCLEOTIDE SEQUENCE</scope>
</reference>
<dbReference type="PANTHER" id="PTHR23225">
    <property type="entry name" value="ZINC FINGER PROTEIN"/>
    <property type="match status" value="1"/>
</dbReference>
<evidence type="ECO:0000259" key="3">
    <source>
        <dbReference type="PROSITE" id="PS50157"/>
    </source>
</evidence>
<feature type="region of interest" description="Disordered" evidence="2">
    <location>
        <begin position="218"/>
        <end position="273"/>
    </location>
</feature>
<dbReference type="Proteomes" id="UP000696573">
    <property type="component" value="Unassembled WGS sequence"/>
</dbReference>
<comment type="caution">
    <text evidence="4">The sequence shown here is derived from an EMBL/GenBank/DDBJ whole genome shotgun (WGS) entry which is preliminary data.</text>
</comment>
<proteinExistence type="predicted"/>
<dbReference type="InterPro" id="IPR013087">
    <property type="entry name" value="Znf_C2H2_type"/>
</dbReference>
<feature type="region of interest" description="Disordered" evidence="2">
    <location>
        <begin position="1"/>
        <end position="25"/>
    </location>
</feature>
<keyword evidence="1" id="KW-0862">Zinc</keyword>
<dbReference type="PROSITE" id="PS00028">
    <property type="entry name" value="ZINC_FINGER_C2H2_1"/>
    <property type="match status" value="1"/>
</dbReference>
<dbReference type="AlphaFoldDB" id="A0A9N9VI45"/>
<feature type="region of interest" description="Disordered" evidence="2">
    <location>
        <begin position="66"/>
        <end position="115"/>
    </location>
</feature>
<dbReference type="Gene3D" id="3.30.160.60">
    <property type="entry name" value="Classic Zinc Finger"/>
    <property type="match status" value="1"/>
</dbReference>
<evidence type="ECO:0000313" key="4">
    <source>
        <dbReference type="EMBL" id="CAH0024350.1"/>
    </source>
</evidence>
<dbReference type="GO" id="GO:0003700">
    <property type="term" value="F:DNA-binding transcription factor activity"/>
    <property type="evidence" value="ECO:0007669"/>
    <property type="project" value="InterPro"/>
</dbReference>
<dbReference type="PROSITE" id="PS50157">
    <property type="entry name" value="ZINC_FINGER_C2H2_2"/>
    <property type="match status" value="1"/>
</dbReference>
<keyword evidence="1" id="KW-0863">Zinc-finger</keyword>
<keyword evidence="5" id="KW-1185">Reference proteome</keyword>
<feature type="domain" description="C2H2-type" evidence="3">
    <location>
        <begin position="300"/>
        <end position="328"/>
    </location>
</feature>